<reference evidence="4" key="1">
    <citation type="submission" date="2012-12" db="EMBL/GenBank/DDBJ databases">
        <authorList>
            <person name="Hellsten U."/>
            <person name="Grimwood J."/>
            <person name="Chapman J.A."/>
            <person name="Shapiro H."/>
            <person name="Aerts A."/>
            <person name="Otillar R.P."/>
            <person name="Terry A.Y."/>
            <person name="Boore J.L."/>
            <person name="Simakov O."/>
            <person name="Marletaz F."/>
            <person name="Cho S.-J."/>
            <person name="Edsinger-Gonzales E."/>
            <person name="Havlak P."/>
            <person name="Kuo D.-H."/>
            <person name="Larsson T."/>
            <person name="Lv J."/>
            <person name="Arendt D."/>
            <person name="Savage R."/>
            <person name="Osoegawa K."/>
            <person name="de Jong P."/>
            <person name="Lindberg D.R."/>
            <person name="Seaver E.C."/>
            <person name="Weisblat D.A."/>
            <person name="Putnam N.H."/>
            <person name="Grigoriev I.V."/>
            <person name="Rokhsar D.S."/>
        </authorList>
    </citation>
    <scope>NUCLEOTIDE SEQUENCE</scope>
    <source>
        <strain evidence="4">I ESC-2004</strain>
    </source>
</reference>
<evidence type="ECO:0000313" key="4">
    <source>
        <dbReference type="Proteomes" id="UP000014760"/>
    </source>
</evidence>
<protein>
    <recommendedName>
        <fullName evidence="1">Chitin-binding type-2 domain-containing protein</fullName>
    </recommendedName>
</protein>
<dbReference type="GO" id="GO:0005576">
    <property type="term" value="C:extracellular region"/>
    <property type="evidence" value="ECO:0007669"/>
    <property type="project" value="InterPro"/>
</dbReference>
<accession>R7T971</accession>
<gene>
    <name evidence="2" type="ORF">CAPTEDRAFT_200416</name>
</gene>
<name>R7T971_CAPTE</name>
<organism evidence="2">
    <name type="scientific">Capitella teleta</name>
    <name type="common">Polychaete worm</name>
    <dbReference type="NCBI Taxonomy" id="283909"/>
    <lineage>
        <taxon>Eukaryota</taxon>
        <taxon>Metazoa</taxon>
        <taxon>Spiralia</taxon>
        <taxon>Lophotrochozoa</taxon>
        <taxon>Annelida</taxon>
        <taxon>Polychaeta</taxon>
        <taxon>Sedentaria</taxon>
        <taxon>Scolecida</taxon>
        <taxon>Capitellidae</taxon>
        <taxon>Capitella</taxon>
    </lineage>
</organism>
<keyword evidence="4" id="KW-1185">Reference proteome</keyword>
<evidence type="ECO:0000313" key="2">
    <source>
        <dbReference type="EMBL" id="ELT89983.1"/>
    </source>
</evidence>
<dbReference type="SUPFAM" id="SSF57625">
    <property type="entry name" value="Invertebrate chitin-binding proteins"/>
    <property type="match status" value="1"/>
</dbReference>
<dbReference type="Gene3D" id="2.170.140.10">
    <property type="entry name" value="Chitin binding domain"/>
    <property type="match status" value="1"/>
</dbReference>
<evidence type="ECO:0000259" key="1">
    <source>
        <dbReference type="PROSITE" id="PS50940"/>
    </source>
</evidence>
<dbReference type="EnsemblMetazoa" id="CapteT200416">
    <property type="protein sequence ID" value="CapteP200416"/>
    <property type="gene ID" value="CapteG200416"/>
</dbReference>
<dbReference type="AlphaFoldDB" id="R7T971"/>
<dbReference type="PROSITE" id="PS50940">
    <property type="entry name" value="CHIT_BIND_II"/>
    <property type="match status" value="2"/>
</dbReference>
<feature type="domain" description="Chitin-binding type-2" evidence="1">
    <location>
        <begin position="1"/>
        <end position="44"/>
    </location>
</feature>
<dbReference type="InterPro" id="IPR002557">
    <property type="entry name" value="Chitin-bd_dom"/>
</dbReference>
<dbReference type="InterPro" id="IPR036508">
    <property type="entry name" value="Chitin-bd_dom_sf"/>
</dbReference>
<reference evidence="3" key="3">
    <citation type="submission" date="2015-06" db="UniProtKB">
        <authorList>
            <consortium name="EnsemblMetazoa"/>
        </authorList>
    </citation>
    <scope>IDENTIFICATION</scope>
</reference>
<dbReference type="Proteomes" id="UP000014760">
    <property type="component" value="Unassembled WGS sequence"/>
</dbReference>
<dbReference type="EMBL" id="AMQN01032171">
    <property type="status" value="NOT_ANNOTATED_CDS"/>
    <property type="molecule type" value="Genomic_DNA"/>
</dbReference>
<evidence type="ECO:0000313" key="3">
    <source>
        <dbReference type="EnsemblMetazoa" id="CapteP200416"/>
    </source>
</evidence>
<dbReference type="HOGENOM" id="CLU_104781_0_0_1"/>
<sequence length="130" mass="14843">MANPDDCEKYSVCVSGNWLELECGQNETFDSTLGYCWWLTKCNNEGCPTEPPGVTPKPKPETAPCWTDVNSTCNRLDRRADQSSCYHYYDCNGDKWERKSCTNLKVYDINDNKCIQPWGGFDCDTRCLAI</sequence>
<dbReference type="SMART" id="SM00494">
    <property type="entry name" value="ChtBD2"/>
    <property type="match status" value="2"/>
</dbReference>
<feature type="domain" description="Chitin-binding type-2" evidence="1">
    <location>
        <begin position="70"/>
        <end position="125"/>
    </location>
</feature>
<dbReference type="Pfam" id="PF01607">
    <property type="entry name" value="CBM_14"/>
    <property type="match status" value="1"/>
</dbReference>
<dbReference type="EMBL" id="KB311079">
    <property type="protein sequence ID" value="ELT89983.1"/>
    <property type="molecule type" value="Genomic_DNA"/>
</dbReference>
<proteinExistence type="predicted"/>
<dbReference type="OrthoDB" id="6020543at2759"/>
<dbReference type="GO" id="GO:0008061">
    <property type="term" value="F:chitin binding"/>
    <property type="evidence" value="ECO:0007669"/>
    <property type="project" value="InterPro"/>
</dbReference>
<feature type="non-terminal residue" evidence="2">
    <location>
        <position position="130"/>
    </location>
</feature>
<reference evidence="2 4" key="2">
    <citation type="journal article" date="2013" name="Nature">
        <title>Insights into bilaterian evolution from three spiralian genomes.</title>
        <authorList>
            <person name="Simakov O."/>
            <person name="Marletaz F."/>
            <person name="Cho S.J."/>
            <person name="Edsinger-Gonzales E."/>
            <person name="Havlak P."/>
            <person name="Hellsten U."/>
            <person name="Kuo D.H."/>
            <person name="Larsson T."/>
            <person name="Lv J."/>
            <person name="Arendt D."/>
            <person name="Savage R."/>
            <person name="Osoegawa K."/>
            <person name="de Jong P."/>
            <person name="Grimwood J."/>
            <person name="Chapman J.A."/>
            <person name="Shapiro H."/>
            <person name="Aerts A."/>
            <person name="Otillar R.P."/>
            <person name="Terry A.Y."/>
            <person name="Boore J.L."/>
            <person name="Grigoriev I.V."/>
            <person name="Lindberg D.R."/>
            <person name="Seaver E.C."/>
            <person name="Weisblat D.A."/>
            <person name="Putnam N.H."/>
            <person name="Rokhsar D.S."/>
        </authorList>
    </citation>
    <scope>NUCLEOTIDE SEQUENCE</scope>
    <source>
        <strain evidence="2 4">I ESC-2004</strain>
    </source>
</reference>